<keyword evidence="2 7" id="KW-0813">Transport</keyword>
<dbReference type="EMBL" id="JACRSQ010000072">
    <property type="protein sequence ID" value="MBC8545265.1"/>
    <property type="molecule type" value="Genomic_DNA"/>
</dbReference>
<keyword evidence="6 7" id="KW-0472">Membrane</keyword>
<dbReference type="GO" id="GO:0005886">
    <property type="term" value="C:plasma membrane"/>
    <property type="evidence" value="ECO:0007669"/>
    <property type="project" value="UniProtKB-SubCell"/>
</dbReference>
<dbReference type="InterPro" id="IPR035906">
    <property type="entry name" value="MetI-like_sf"/>
</dbReference>
<feature type="transmembrane region" description="Helical" evidence="7">
    <location>
        <begin position="256"/>
        <end position="280"/>
    </location>
</feature>
<feature type="transmembrane region" description="Helical" evidence="7">
    <location>
        <begin position="158"/>
        <end position="176"/>
    </location>
</feature>
<keyword evidence="4 7" id="KW-0812">Transmembrane</keyword>
<dbReference type="PANTHER" id="PTHR43227">
    <property type="entry name" value="BLL4140 PROTEIN"/>
    <property type="match status" value="1"/>
</dbReference>
<name>A0A926DXZ7_9FIRM</name>
<dbReference type="CDD" id="cd06261">
    <property type="entry name" value="TM_PBP2"/>
    <property type="match status" value="1"/>
</dbReference>
<protein>
    <submittedName>
        <fullName evidence="9">Sugar ABC transporter permease</fullName>
    </submittedName>
</protein>
<gene>
    <name evidence="9" type="ORF">H8730_17175</name>
</gene>
<dbReference type="Pfam" id="PF00528">
    <property type="entry name" value="BPD_transp_1"/>
    <property type="match status" value="1"/>
</dbReference>
<evidence type="ECO:0000313" key="10">
    <source>
        <dbReference type="Proteomes" id="UP000657006"/>
    </source>
</evidence>
<evidence type="ECO:0000256" key="6">
    <source>
        <dbReference type="ARBA" id="ARBA00023136"/>
    </source>
</evidence>
<reference evidence="9" key="1">
    <citation type="submission" date="2020-08" db="EMBL/GenBank/DDBJ databases">
        <title>Genome public.</title>
        <authorList>
            <person name="Liu C."/>
            <person name="Sun Q."/>
        </authorList>
    </citation>
    <scope>NUCLEOTIDE SEQUENCE</scope>
    <source>
        <strain evidence="9">NSJ-32</strain>
    </source>
</reference>
<dbReference type="Gene3D" id="1.10.3720.10">
    <property type="entry name" value="MetI-like"/>
    <property type="match status" value="1"/>
</dbReference>
<comment type="caution">
    <text evidence="9">The sequence shown here is derived from an EMBL/GenBank/DDBJ whole genome shotgun (WGS) entry which is preliminary data.</text>
</comment>
<evidence type="ECO:0000259" key="8">
    <source>
        <dbReference type="PROSITE" id="PS50928"/>
    </source>
</evidence>
<accession>A0A926DXZ7</accession>
<dbReference type="InterPro" id="IPR000515">
    <property type="entry name" value="MetI-like"/>
</dbReference>
<organism evidence="9 10">
    <name type="scientific">Bianquea renquensis</name>
    <dbReference type="NCBI Taxonomy" id="2763661"/>
    <lineage>
        <taxon>Bacteria</taxon>
        <taxon>Bacillati</taxon>
        <taxon>Bacillota</taxon>
        <taxon>Clostridia</taxon>
        <taxon>Eubacteriales</taxon>
        <taxon>Bianqueaceae</taxon>
        <taxon>Bianquea</taxon>
    </lineage>
</organism>
<dbReference type="SUPFAM" id="SSF161098">
    <property type="entry name" value="MetI-like"/>
    <property type="match status" value="1"/>
</dbReference>
<evidence type="ECO:0000256" key="7">
    <source>
        <dbReference type="RuleBase" id="RU363032"/>
    </source>
</evidence>
<evidence type="ECO:0000256" key="3">
    <source>
        <dbReference type="ARBA" id="ARBA00022475"/>
    </source>
</evidence>
<keyword evidence="10" id="KW-1185">Reference proteome</keyword>
<dbReference type="Proteomes" id="UP000657006">
    <property type="component" value="Unassembled WGS sequence"/>
</dbReference>
<evidence type="ECO:0000256" key="4">
    <source>
        <dbReference type="ARBA" id="ARBA00022692"/>
    </source>
</evidence>
<keyword evidence="5 7" id="KW-1133">Transmembrane helix</keyword>
<sequence length="290" mass="32744">MLVPCLLFVFIFSYLPLRGWIYAFTDYKAGLPWSKVNFVGLENFTKMFANEALRSKVGQVMINTVAMAGLNILFSPLAAIFAIFLNEMRSRKYQRVVQSLTTLPHFISWVIMYSVAFFMLSNSGFVNTLLIKMGILETPINFLATPNHVWITMKGYDIWKGLGWSAIIYLAAIAGIDQEQYEAAMIDGASRMQKIWYITVPGLFSTYFVLLIMSIGNFLNTGMEQFYVFQNAMNKEHIEVLDLYVYNLGIGTSNNIPFATAVGIMKSGIALLLFAFANFLSKKVRGTSVF</sequence>
<feature type="transmembrane region" description="Helical" evidence="7">
    <location>
        <begin position="196"/>
        <end position="219"/>
    </location>
</feature>
<dbReference type="AlphaFoldDB" id="A0A926DXZ7"/>
<evidence type="ECO:0000313" key="9">
    <source>
        <dbReference type="EMBL" id="MBC8545265.1"/>
    </source>
</evidence>
<proteinExistence type="inferred from homology"/>
<comment type="similarity">
    <text evidence="7">Belongs to the binding-protein-dependent transport system permease family.</text>
</comment>
<dbReference type="PROSITE" id="PS50928">
    <property type="entry name" value="ABC_TM1"/>
    <property type="match status" value="1"/>
</dbReference>
<keyword evidence="3" id="KW-1003">Cell membrane</keyword>
<dbReference type="InterPro" id="IPR050809">
    <property type="entry name" value="UgpAE/MalFG_permease"/>
</dbReference>
<comment type="subcellular location">
    <subcellularLocation>
        <location evidence="1 7">Cell membrane</location>
        <topology evidence="1 7">Multi-pass membrane protein</topology>
    </subcellularLocation>
</comment>
<dbReference type="GO" id="GO:0055085">
    <property type="term" value="P:transmembrane transport"/>
    <property type="evidence" value="ECO:0007669"/>
    <property type="project" value="InterPro"/>
</dbReference>
<evidence type="ECO:0000256" key="5">
    <source>
        <dbReference type="ARBA" id="ARBA00022989"/>
    </source>
</evidence>
<evidence type="ECO:0000256" key="1">
    <source>
        <dbReference type="ARBA" id="ARBA00004651"/>
    </source>
</evidence>
<dbReference type="PANTHER" id="PTHR43227:SF11">
    <property type="entry name" value="BLL4140 PROTEIN"/>
    <property type="match status" value="1"/>
</dbReference>
<feature type="transmembrane region" description="Helical" evidence="7">
    <location>
        <begin position="106"/>
        <end position="126"/>
    </location>
</feature>
<feature type="transmembrane region" description="Helical" evidence="7">
    <location>
        <begin position="60"/>
        <end position="85"/>
    </location>
</feature>
<evidence type="ECO:0000256" key="2">
    <source>
        <dbReference type="ARBA" id="ARBA00022448"/>
    </source>
</evidence>
<feature type="domain" description="ABC transmembrane type-1" evidence="8">
    <location>
        <begin position="61"/>
        <end position="277"/>
    </location>
</feature>